<keyword evidence="2" id="KW-1185">Reference proteome</keyword>
<evidence type="ECO:0008006" key="3">
    <source>
        <dbReference type="Google" id="ProtNLM"/>
    </source>
</evidence>
<dbReference type="Pfam" id="PF10982">
    <property type="entry name" value="DUF2789"/>
    <property type="match status" value="1"/>
</dbReference>
<evidence type="ECO:0000313" key="1">
    <source>
        <dbReference type="EMBL" id="SDS58346.1"/>
    </source>
</evidence>
<proteinExistence type="predicted"/>
<dbReference type="EMBL" id="LT629736">
    <property type="protein sequence ID" value="SDS58346.1"/>
    <property type="molecule type" value="Genomic_DNA"/>
</dbReference>
<dbReference type="InterPro" id="IPR021250">
    <property type="entry name" value="DUF2789"/>
</dbReference>
<dbReference type="RefSeq" id="WP_093393424.1">
    <property type="nucleotide sequence ID" value="NZ_LT629736.1"/>
</dbReference>
<dbReference type="Proteomes" id="UP000243207">
    <property type="component" value="Chromosome I"/>
</dbReference>
<organism evidence="1 2">
    <name type="scientific">Halopseudomonas xinjiangensis</name>
    <dbReference type="NCBI Taxonomy" id="487184"/>
    <lineage>
        <taxon>Bacteria</taxon>
        <taxon>Pseudomonadati</taxon>
        <taxon>Pseudomonadota</taxon>
        <taxon>Gammaproteobacteria</taxon>
        <taxon>Pseudomonadales</taxon>
        <taxon>Pseudomonadaceae</taxon>
        <taxon>Halopseudomonas</taxon>
    </lineage>
</organism>
<dbReference type="InterPro" id="IPR038086">
    <property type="entry name" value="DUF2789_sf"/>
</dbReference>
<dbReference type="AlphaFoldDB" id="A0A1H1TEG6"/>
<reference evidence="2" key="1">
    <citation type="submission" date="2016-10" db="EMBL/GenBank/DDBJ databases">
        <authorList>
            <person name="Varghese N."/>
            <person name="Submissions S."/>
        </authorList>
    </citation>
    <scope>NUCLEOTIDE SEQUENCE [LARGE SCALE GENOMIC DNA]</scope>
    <source>
        <strain evidence="2">NRRL B-51270</strain>
    </source>
</reference>
<sequence>MDTQNKDMATLFEQLGLDSDPASIDNFIASHRPLADDLKVTEAPFWSESQKAFLRESLMADADWEPIVDELNVRLHENIS</sequence>
<dbReference type="STRING" id="487184.SAMN05216421_1789"/>
<protein>
    <recommendedName>
        <fullName evidence="3">DUF2789 domain-containing protein</fullName>
    </recommendedName>
</protein>
<dbReference type="Gene3D" id="1.10.10.1130">
    <property type="entry name" value="Uncharacterised protein PF10982, DUF2789"/>
    <property type="match status" value="1"/>
</dbReference>
<name>A0A1H1TEG6_9GAMM</name>
<accession>A0A1H1TEG6</accession>
<evidence type="ECO:0000313" key="2">
    <source>
        <dbReference type="Proteomes" id="UP000243207"/>
    </source>
</evidence>
<gene>
    <name evidence="1" type="ORF">SAMN05216421_1789</name>
</gene>
<dbReference type="OrthoDB" id="5828847at2"/>